<comment type="cofactor">
    <cofactor evidence="9">
        <name>Mg(2+)</name>
        <dbReference type="ChEBI" id="CHEBI:18420"/>
    </cofactor>
    <text evidence="9">Binds 2 magnesium ions per monomer.</text>
</comment>
<comment type="catalytic activity">
    <reaction evidence="7 9">
        <text>N-(5-phospho-beta-D-ribosyl)anthranilate + diphosphate = 5-phospho-alpha-D-ribose 1-diphosphate + anthranilate</text>
        <dbReference type="Rhea" id="RHEA:11768"/>
        <dbReference type="ChEBI" id="CHEBI:16567"/>
        <dbReference type="ChEBI" id="CHEBI:18277"/>
        <dbReference type="ChEBI" id="CHEBI:33019"/>
        <dbReference type="ChEBI" id="CHEBI:58017"/>
        <dbReference type="EC" id="2.4.2.18"/>
    </reaction>
</comment>
<feature type="binding site" evidence="9">
    <location>
        <position position="224"/>
    </location>
    <ligand>
        <name>Mg(2+)</name>
        <dbReference type="ChEBI" id="CHEBI:18420"/>
        <label>2</label>
    </ligand>
</feature>
<dbReference type="PANTHER" id="PTHR43285:SF2">
    <property type="entry name" value="ANTHRANILATE PHOSPHORIBOSYLTRANSFERASE"/>
    <property type="match status" value="1"/>
</dbReference>
<evidence type="ECO:0000256" key="8">
    <source>
        <dbReference type="ARBA" id="ARBA00061188"/>
    </source>
</evidence>
<keyword evidence="2 9" id="KW-0028">Amino-acid biosynthesis</keyword>
<evidence type="ECO:0000256" key="6">
    <source>
        <dbReference type="ARBA" id="ARBA00023141"/>
    </source>
</evidence>
<feature type="binding site" evidence="9">
    <location>
        <position position="225"/>
    </location>
    <ligand>
        <name>Mg(2+)</name>
        <dbReference type="ChEBI" id="CHEBI:18420"/>
        <label>1</label>
    </ligand>
</feature>
<keyword evidence="5 9" id="KW-0822">Tryptophan biosynthesis</keyword>
<dbReference type="GO" id="GO:0005829">
    <property type="term" value="C:cytosol"/>
    <property type="evidence" value="ECO:0007669"/>
    <property type="project" value="TreeGrafter"/>
</dbReference>
<dbReference type="InterPro" id="IPR035902">
    <property type="entry name" value="Nuc_phospho_transferase"/>
</dbReference>
<gene>
    <name evidence="9" type="primary">trpD</name>
    <name evidence="12" type="ORF">SYNTR_1499</name>
</gene>
<proteinExistence type="inferred from homology"/>
<dbReference type="PANTHER" id="PTHR43285">
    <property type="entry name" value="ANTHRANILATE PHOSPHORIBOSYLTRANSFERASE"/>
    <property type="match status" value="1"/>
</dbReference>
<comment type="subunit">
    <text evidence="9">Homodimer.</text>
</comment>
<dbReference type="InterPro" id="IPR036320">
    <property type="entry name" value="Glycosyl_Trfase_fam3_N_dom_sf"/>
</dbReference>
<dbReference type="Gene3D" id="3.40.1030.10">
    <property type="entry name" value="Nucleoside phosphorylase/phosphoribosyltransferase catalytic domain"/>
    <property type="match status" value="1"/>
</dbReference>
<keyword evidence="13" id="KW-1185">Reference proteome</keyword>
<evidence type="ECO:0000259" key="10">
    <source>
        <dbReference type="Pfam" id="PF00591"/>
    </source>
</evidence>
<dbReference type="KEGG" id="salq:SYNTR_1499"/>
<feature type="binding site" evidence="9">
    <location>
        <begin position="89"/>
        <end position="92"/>
    </location>
    <ligand>
        <name>5-phospho-alpha-D-ribose 1-diphosphate</name>
        <dbReference type="ChEBI" id="CHEBI:58017"/>
    </ligand>
</feature>
<comment type="similarity">
    <text evidence="8">In the C-terminal section; belongs to the anthranilate phosphoribosyltransferase family.</text>
</comment>
<feature type="binding site" evidence="9">
    <location>
        <position position="225"/>
    </location>
    <ligand>
        <name>Mg(2+)</name>
        <dbReference type="ChEBI" id="CHEBI:18420"/>
        <label>2</label>
    </ligand>
</feature>
<accession>A0A6I6DGW0</accession>
<dbReference type="GO" id="GO:0000287">
    <property type="term" value="F:magnesium ion binding"/>
    <property type="evidence" value="ECO:0007669"/>
    <property type="project" value="UniProtKB-UniRule"/>
</dbReference>
<dbReference type="FunFam" id="3.40.1030.10:FF:000002">
    <property type="entry name" value="Anthranilate phosphoribosyltransferase"/>
    <property type="match status" value="1"/>
</dbReference>
<dbReference type="NCBIfam" id="TIGR01245">
    <property type="entry name" value="trpD"/>
    <property type="match status" value="1"/>
</dbReference>
<name>A0A6I6DGW0_9FIRM</name>
<organism evidence="12 13">
    <name type="scientific">Candidatus Syntrophocurvum alkaliphilum</name>
    <dbReference type="NCBI Taxonomy" id="2293317"/>
    <lineage>
        <taxon>Bacteria</taxon>
        <taxon>Bacillati</taxon>
        <taxon>Bacillota</taxon>
        <taxon>Clostridia</taxon>
        <taxon>Eubacteriales</taxon>
        <taxon>Syntrophomonadaceae</taxon>
        <taxon>Candidatus Syntrophocurvum</taxon>
    </lineage>
</organism>
<dbReference type="InterPro" id="IPR017459">
    <property type="entry name" value="Glycosyl_Trfase_fam3_N_dom"/>
</dbReference>
<dbReference type="OrthoDB" id="9806430at2"/>
<feature type="binding site" evidence="9">
    <location>
        <begin position="107"/>
        <end position="115"/>
    </location>
    <ligand>
        <name>5-phospho-alpha-D-ribose 1-diphosphate</name>
        <dbReference type="ChEBI" id="CHEBI:58017"/>
    </ligand>
</feature>
<comment type="function">
    <text evidence="9">Catalyzes the transfer of the phosphoribosyl group of 5-phosphorylribose-1-pyrophosphate (PRPP) to anthranilate to yield N-(5'-phosphoribosyl)-anthranilate (PRA).</text>
</comment>
<evidence type="ECO:0000259" key="11">
    <source>
        <dbReference type="Pfam" id="PF02885"/>
    </source>
</evidence>
<dbReference type="HAMAP" id="MF_00211">
    <property type="entry name" value="TrpD"/>
    <property type="match status" value="1"/>
</dbReference>
<feature type="binding site" evidence="9">
    <location>
        <position position="91"/>
    </location>
    <ligand>
        <name>Mg(2+)</name>
        <dbReference type="ChEBI" id="CHEBI:18420"/>
        <label>1</label>
    </ligand>
</feature>
<feature type="binding site" evidence="9">
    <location>
        <position position="119"/>
    </location>
    <ligand>
        <name>5-phospho-alpha-D-ribose 1-diphosphate</name>
        <dbReference type="ChEBI" id="CHEBI:58017"/>
    </ligand>
</feature>
<evidence type="ECO:0000313" key="12">
    <source>
        <dbReference type="EMBL" id="QGU00093.1"/>
    </source>
</evidence>
<evidence type="ECO:0000256" key="3">
    <source>
        <dbReference type="ARBA" id="ARBA00022676"/>
    </source>
</evidence>
<keyword evidence="9" id="KW-0479">Metal-binding</keyword>
<evidence type="ECO:0000256" key="7">
    <source>
        <dbReference type="ARBA" id="ARBA00052328"/>
    </source>
</evidence>
<dbReference type="EC" id="2.4.2.18" evidence="9"/>
<feature type="binding site" evidence="9">
    <location>
        <begin position="82"/>
        <end position="83"/>
    </location>
    <ligand>
        <name>5-phospho-alpha-D-ribose 1-diphosphate</name>
        <dbReference type="ChEBI" id="CHEBI:58017"/>
    </ligand>
</feature>
<feature type="domain" description="Glycosyl transferase family 3" evidence="10">
    <location>
        <begin position="73"/>
        <end position="323"/>
    </location>
</feature>
<evidence type="ECO:0000313" key="13">
    <source>
        <dbReference type="Proteomes" id="UP000426444"/>
    </source>
</evidence>
<dbReference type="Proteomes" id="UP000426444">
    <property type="component" value="Chromosome"/>
</dbReference>
<dbReference type="GO" id="GO:0004048">
    <property type="term" value="F:anthranilate phosphoribosyltransferase activity"/>
    <property type="evidence" value="ECO:0007669"/>
    <property type="project" value="UniProtKB-UniRule"/>
</dbReference>
<comment type="pathway">
    <text evidence="1 9">Amino-acid biosynthesis; L-tryptophan biosynthesis; L-tryptophan from chorismate: step 2/5.</text>
</comment>
<evidence type="ECO:0000256" key="5">
    <source>
        <dbReference type="ARBA" id="ARBA00022822"/>
    </source>
</evidence>
<feature type="binding site" evidence="9">
    <location>
        <position position="79"/>
    </location>
    <ligand>
        <name>anthranilate</name>
        <dbReference type="ChEBI" id="CHEBI:16567"/>
        <label>1</label>
    </ligand>
</feature>
<feature type="domain" description="Glycosyl transferase family 3 N-terminal" evidence="11">
    <location>
        <begin position="4"/>
        <end position="63"/>
    </location>
</feature>
<feature type="binding site" evidence="9">
    <location>
        <position position="165"/>
    </location>
    <ligand>
        <name>anthranilate</name>
        <dbReference type="ChEBI" id="CHEBI:16567"/>
        <label>2</label>
    </ligand>
</feature>
<dbReference type="SUPFAM" id="SSF47648">
    <property type="entry name" value="Nucleoside phosphorylase/phosphoribosyltransferase N-terminal domain"/>
    <property type="match status" value="1"/>
</dbReference>
<dbReference type="UniPathway" id="UPA00035">
    <property type="reaction ID" value="UER00041"/>
</dbReference>
<reference evidence="13" key="1">
    <citation type="journal article" date="2019" name="Microbiology">
        <title>Complete Genome Sequence of an Uncultured Bacterium of the Candidate Phylum Bipolaricaulota.</title>
        <authorList>
            <person name="Kadnikov V.V."/>
            <person name="Mardanov A.V."/>
            <person name="Beletsky A.V."/>
            <person name="Frank Y.A."/>
            <person name="Karnachuk O.V."/>
            <person name="Ravin N.V."/>
        </authorList>
    </citation>
    <scope>NUCLEOTIDE SEQUENCE [LARGE SCALE GENOMIC DNA]</scope>
</reference>
<dbReference type="InterPro" id="IPR000312">
    <property type="entry name" value="Glycosyl_Trfase_fam3"/>
</dbReference>
<evidence type="ECO:0000256" key="1">
    <source>
        <dbReference type="ARBA" id="ARBA00004907"/>
    </source>
</evidence>
<comment type="caution">
    <text evidence="9">Lacks conserved residue(s) required for the propagation of feature annotation.</text>
</comment>
<evidence type="ECO:0000256" key="9">
    <source>
        <dbReference type="HAMAP-Rule" id="MF_00211"/>
    </source>
</evidence>
<keyword evidence="4 9" id="KW-0808">Transferase</keyword>
<feature type="binding site" evidence="9">
    <location>
        <position position="110"/>
    </location>
    <ligand>
        <name>anthranilate</name>
        <dbReference type="ChEBI" id="CHEBI:16567"/>
        <label>1</label>
    </ligand>
</feature>
<feature type="binding site" evidence="9">
    <location>
        <position position="79"/>
    </location>
    <ligand>
        <name>5-phospho-alpha-D-ribose 1-diphosphate</name>
        <dbReference type="ChEBI" id="CHEBI:58017"/>
    </ligand>
</feature>
<keyword evidence="6 9" id="KW-0057">Aromatic amino acid biosynthesis</keyword>
<dbReference type="AlphaFoldDB" id="A0A6I6DGW0"/>
<sequence length="340" mass="37033">MFRDYAKRIISGEHLLSDDAYKVAEQLLNNDVDAVEAAVFLIALRTRKESEDEIIGFVNGLKDRSIKLETDFELLDTCGTGGDGLNTFNISTAAALVTASCGVSVAKHGNRAISSACGSADVLEALGVKIDLTPDDSKRLLDKTGITFLFAPYYHPLLKKLAPLRKHIGVPTIFNFLGPLLNPFQLTYQVLGVSDVNLQETMAKALQKLGRKRSMVIHACNGMDEISPTGLTRVYECHGNKLKFYHIDPQKFKINSIQLKDIKGTNAKQNASIIYKLLSGEKGPCLDVVLLNAAASLMIANKAKSMTEAILIAQEAIDSGKALSTLRSVISYSRDQVVIC</sequence>
<evidence type="ECO:0000256" key="2">
    <source>
        <dbReference type="ARBA" id="ARBA00022605"/>
    </source>
</evidence>
<dbReference type="EMBL" id="CP046457">
    <property type="protein sequence ID" value="QGU00093.1"/>
    <property type="molecule type" value="Genomic_DNA"/>
</dbReference>
<feature type="binding site" evidence="9">
    <location>
        <position position="87"/>
    </location>
    <ligand>
        <name>5-phospho-alpha-D-ribose 1-diphosphate</name>
        <dbReference type="ChEBI" id="CHEBI:58017"/>
    </ligand>
</feature>
<dbReference type="GO" id="GO:0000162">
    <property type="term" value="P:L-tryptophan biosynthetic process"/>
    <property type="evidence" value="ECO:0007669"/>
    <property type="project" value="UniProtKB-UniRule"/>
</dbReference>
<dbReference type="InterPro" id="IPR005940">
    <property type="entry name" value="Anthranilate_Pribosyl_Tfrase"/>
</dbReference>
<protein>
    <recommendedName>
        <fullName evidence="9">Anthranilate phosphoribosyltransferase</fullName>
        <ecNumber evidence="9">2.4.2.18</ecNumber>
    </recommendedName>
</protein>
<dbReference type="RefSeq" id="WP_156203916.1">
    <property type="nucleotide sequence ID" value="NZ_CP046457.1"/>
</dbReference>
<keyword evidence="3 9" id="KW-0328">Glycosyltransferase</keyword>
<dbReference type="Pfam" id="PF02885">
    <property type="entry name" value="Glycos_trans_3N"/>
    <property type="match status" value="1"/>
</dbReference>
<comment type="similarity">
    <text evidence="9">Belongs to the anthranilate phosphoribosyltransferase family.</text>
</comment>
<evidence type="ECO:0000256" key="4">
    <source>
        <dbReference type="ARBA" id="ARBA00022679"/>
    </source>
</evidence>
<dbReference type="Pfam" id="PF00591">
    <property type="entry name" value="Glycos_transf_3"/>
    <property type="match status" value="1"/>
</dbReference>
<keyword evidence="9" id="KW-0460">Magnesium</keyword>
<dbReference type="SUPFAM" id="SSF52418">
    <property type="entry name" value="Nucleoside phosphorylase/phosphoribosyltransferase catalytic domain"/>
    <property type="match status" value="1"/>
</dbReference>
<dbReference type="Gene3D" id="1.20.970.10">
    <property type="entry name" value="Transferase, Pyrimidine Nucleoside Phosphorylase, Chain C"/>
    <property type="match status" value="1"/>
</dbReference>